<dbReference type="EMBL" id="ABSV01001938">
    <property type="protein sequence ID" value="EDZ69876.1"/>
    <property type="molecule type" value="Genomic_DNA"/>
</dbReference>
<dbReference type="AlphaFoldDB" id="B5VQB7"/>
<keyword evidence="1" id="KW-0732">Signal</keyword>
<gene>
    <name evidence="2" type="ORF">AWRI1631_140320</name>
</gene>
<sequence length="123" mass="14470">MAIYTVIFASLLCTSCFFVTRGFENTDKFLASLLISKKMSNIFLRNKDTSRLDSPLHSHQNRKPWRFPWEVFKKCLVRFLWLTNQRAQYAFLFTYECTSTGQLERSCNNLFANVGYILTMSHC</sequence>
<evidence type="ECO:0000256" key="1">
    <source>
        <dbReference type="SAM" id="SignalP"/>
    </source>
</evidence>
<organism evidence="2 3">
    <name type="scientific">Saccharomyces cerevisiae (strain AWRI1631)</name>
    <name type="common">Baker's yeast</name>
    <dbReference type="NCBI Taxonomy" id="545124"/>
    <lineage>
        <taxon>Eukaryota</taxon>
        <taxon>Fungi</taxon>
        <taxon>Dikarya</taxon>
        <taxon>Ascomycota</taxon>
        <taxon>Saccharomycotina</taxon>
        <taxon>Saccharomycetes</taxon>
        <taxon>Saccharomycetales</taxon>
        <taxon>Saccharomycetaceae</taxon>
        <taxon>Saccharomyces</taxon>
    </lineage>
</organism>
<comment type="caution">
    <text evidence="2">The sequence shown here is derived from an EMBL/GenBank/DDBJ whole genome shotgun (WGS) entry which is preliminary data.</text>
</comment>
<proteinExistence type="predicted"/>
<evidence type="ECO:0000313" key="3">
    <source>
        <dbReference type="Proteomes" id="UP000008988"/>
    </source>
</evidence>
<protein>
    <recommendedName>
        <fullName evidence="4">Secreted protein</fullName>
    </recommendedName>
</protein>
<evidence type="ECO:0000313" key="2">
    <source>
        <dbReference type="EMBL" id="EDZ69876.1"/>
    </source>
</evidence>
<accession>B5VQB7</accession>
<name>B5VQB7_YEAS6</name>
<reference evidence="2 3" key="1">
    <citation type="journal article" date="2008" name="FEMS Yeast Res.">
        <title>Comparative genome analysis of a Saccharomyces cerevisiae wine strain.</title>
        <authorList>
            <person name="Borneman A.R."/>
            <person name="Forgan A.H."/>
            <person name="Pretorius I.S."/>
            <person name="Chambers P.J."/>
        </authorList>
    </citation>
    <scope>NUCLEOTIDE SEQUENCE [LARGE SCALE GENOMIC DNA]</scope>
    <source>
        <strain evidence="2 3">AWRI1631</strain>
    </source>
</reference>
<feature type="signal peptide" evidence="1">
    <location>
        <begin position="1"/>
        <end position="22"/>
    </location>
</feature>
<dbReference type="Proteomes" id="UP000008988">
    <property type="component" value="Unassembled WGS sequence"/>
</dbReference>
<feature type="chain" id="PRO_5002837536" description="Secreted protein" evidence="1">
    <location>
        <begin position="23"/>
        <end position="123"/>
    </location>
</feature>
<dbReference type="OrthoDB" id="4037198at2759"/>
<evidence type="ECO:0008006" key="4">
    <source>
        <dbReference type="Google" id="ProtNLM"/>
    </source>
</evidence>